<evidence type="ECO:0000313" key="2">
    <source>
        <dbReference type="Proteomes" id="UP000440224"/>
    </source>
</evidence>
<dbReference type="InterPro" id="IPR016084">
    <property type="entry name" value="Haem_Oase-like_multi-hlx"/>
</dbReference>
<reference evidence="1 2" key="1">
    <citation type="submission" date="2019-10" db="EMBL/GenBank/DDBJ databases">
        <title>A soil myxobacterium in the family Polyangiaceae.</title>
        <authorList>
            <person name="Li Y."/>
            <person name="Wang J."/>
        </authorList>
    </citation>
    <scope>NUCLEOTIDE SEQUENCE [LARGE SCALE GENOMIC DNA]</scope>
    <source>
        <strain evidence="1 2">DSM 14734</strain>
    </source>
</reference>
<dbReference type="AlphaFoldDB" id="A0A6N7PYE8"/>
<organism evidence="1 2">
    <name type="scientific">Polyangium spumosum</name>
    <dbReference type="NCBI Taxonomy" id="889282"/>
    <lineage>
        <taxon>Bacteria</taxon>
        <taxon>Pseudomonadati</taxon>
        <taxon>Myxococcota</taxon>
        <taxon>Polyangia</taxon>
        <taxon>Polyangiales</taxon>
        <taxon>Polyangiaceae</taxon>
        <taxon>Polyangium</taxon>
    </lineage>
</organism>
<sequence length="225" mass="24387">MMTSLTDTLDHTVSDLLRALDAHPAARRLLEGDLSTDEYAAFLGQTYLYVRHTRPLLRRAGERLARAGTSPDLARLFLQKAEEEQGHEAWALEDLARIGRPLESGAPPRPSYAVAAYVAWNQFQVEAGSPLAFLGTAYVLEALSLARAGKAAERLVARGRIAGIERGVRFLRGHADADEGHVDALRSLFARLDSTEDRRAIALSAAVTAALYLGMFSTAGATPCE</sequence>
<accession>A0A6N7PYE8</accession>
<dbReference type="RefSeq" id="WP_153824010.1">
    <property type="nucleotide sequence ID" value="NZ_WJIE01000016.1"/>
</dbReference>
<keyword evidence="2" id="KW-1185">Reference proteome</keyword>
<dbReference type="Proteomes" id="UP000440224">
    <property type="component" value="Unassembled WGS sequence"/>
</dbReference>
<name>A0A6N7PYE8_9BACT</name>
<protein>
    <submittedName>
        <fullName evidence="1">Heme oxygenase</fullName>
    </submittedName>
</protein>
<dbReference type="OrthoDB" id="8441019at2"/>
<dbReference type="EMBL" id="WJIE01000016">
    <property type="protein sequence ID" value="MRG97222.1"/>
    <property type="molecule type" value="Genomic_DNA"/>
</dbReference>
<dbReference type="Gene3D" id="1.20.910.10">
    <property type="entry name" value="Heme oxygenase-like"/>
    <property type="match status" value="1"/>
</dbReference>
<gene>
    <name evidence="1" type="ORF">GF068_35645</name>
</gene>
<evidence type="ECO:0000313" key="1">
    <source>
        <dbReference type="EMBL" id="MRG97222.1"/>
    </source>
</evidence>
<dbReference type="Pfam" id="PF14518">
    <property type="entry name" value="Haem_oxygenas_2"/>
    <property type="match status" value="1"/>
</dbReference>
<dbReference type="SUPFAM" id="SSF48613">
    <property type="entry name" value="Heme oxygenase-like"/>
    <property type="match status" value="1"/>
</dbReference>
<comment type="caution">
    <text evidence="1">The sequence shown here is derived from an EMBL/GenBank/DDBJ whole genome shotgun (WGS) entry which is preliminary data.</text>
</comment>
<proteinExistence type="predicted"/>